<accession>A0A1N7SVB8</accession>
<proteinExistence type="predicted"/>
<name>A0A1N7SVB8_9BURK</name>
<dbReference type="EMBL" id="CYGY02000096">
    <property type="protein sequence ID" value="SIT50869.1"/>
    <property type="molecule type" value="Genomic_DNA"/>
</dbReference>
<dbReference type="InterPro" id="IPR009465">
    <property type="entry name" value="Spondin_N"/>
</dbReference>
<protein>
    <recommendedName>
        <fullName evidence="1">Spondin domain-containing protein</fullName>
    </recommendedName>
</protein>
<organism evidence="2 3">
    <name type="scientific">Paraburkholderia piptadeniae</name>
    <dbReference type="NCBI Taxonomy" id="1701573"/>
    <lineage>
        <taxon>Bacteria</taxon>
        <taxon>Pseudomonadati</taxon>
        <taxon>Pseudomonadota</taxon>
        <taxon>Betaproteobacteria</taxon>
        <taxon>Burkholderiales</taxon>
        <taxon>Burkholderiaceae</taxon>
        <taxon>Paraburkholderia</taxon>
    </lineage>
</organism>
<reference evidence="2" key="1">
    <citation type="submission" date="2016-12" db="EMBL/GenBank/DDBJ databases">
        <authorList>
            <person name="Moulin L."/>
        </authorList>
    </citation>
    <scope>NUCLEOTIDE SEQUENCE [LARGE SCALE GENOMIC DNA]</scope>
    <source>
        <strain evidence="2">STM 7183</strain>
    </source>
</reference>
<dbReference type="Proteomes" id="UP000195569">
    <property type="component" value="Unassembled WGS sequence"/>
</dbReference>
<dbReference type="AlphaFoldDB" id="A0A1N7SVB8"/>
<evidence type="ECO:0000259" key="1">
    <source>
        <dbReference type="PROSITE" id="PS51020"/>
    </source>
</evidence>
<dbReference type="Gene3D" id="3.40.190.10">
    <property type="entry name" value="Periplasmic binding protein-like II"/>
    <property type="match status" value="1"/>
</dbReference>
<sequence length="45" mass="4915">MLGSTFSILCASPDYVKRHSVPVYPRDLGAHACLSLQTPAFPTHE</sequence>
<evidence type="ECO:0000313" key="3">
    <source>
        <dbReference type="Proteomes" id="UP000195569"/>
    </source>
</evidence>
<dbReference type="PROSITE" id="PS51020">
    <property type="entry name" value="SPONDIN"/>
    <property type="match status" value="1"/>
</dbReference>
<gene>
    <name evidence="2" type="ORF">BN2476_960020</name>
</gene>
<feature type="domain" description="Spondin" evidence="1">
    <location>
        <begin position="1"/>
        <end position="45"/>
    </location>
</feature>
<keyword evidence="3" id="KW-1185">Reference proteome</keyword>
<comment type="caution">
    <text evidence="2">The sequence shown here is derived from an EMBL/GenBank/DDBJ whole genome shotgun (WGS) entry which is preliminary data.</text>
</comment>
<evidence type="ECO:0000313" key="2">
    <source>
        <dbReference type="EMBL" id="SIT50869.1"/>
    </source>
</evidence>